<dbReference type="Gene3D" id="1.25.40.10">
    <property type="entry name" value="Tetratricopeptide repeat domain"/>
    <property type="match status" value="1"/>
</dbReference>
<dbReference type="HOGENOM" id="CLU_723136_0_0_7"/>
<dbReference type="RefSeq" id="WP_012827512.1">
    <property type="nucleotide sequence ID" value="NC_013440.1"/>
</dbReference>
<evidence type="ECO:0000256" key="2">
    <source>
        <dbReference type="SAM" id="SignalP"/>
    </source>
</evidence>
<feature type="region of interest" description="Disordered" evidence="1">
    <location>
        <begin position="114"/>
        <end position="191"/>
    </location>
</feature>
<reference evidence="3 4" key="1">
    <citation type="journal article" date="2010" name="Stand. Genomic Sci.">
        <title>Complete genome sequence of Haliangium ochraceum type strain (SMP-2).</title>
        <authorList>
            <consortium name="US DOE Joint Genome Institute (JGI-PGF)"/>
            <person name="Ivanova N."/>
            <person name="Daum C."/>
            <person name="Lang E."/>
            <person name="Abt B."/>
            <person name="Kopitz M."/>
            <person name="Saunders E."/>
            <person name="Lapidus A."/>
            <person name="Lucas S."/>
            <person name="Glavina Del Rio T."/>
            <person name="Nolan M."/>
            <person name="Tice H."/>
            <person name="Copeland A."/>
            <person name="Cheng J.F."/>
            <person name="Chen F."/>
            <person name="Bruce D."/>
            <person name="Goodwin L."/>
            <person name="Pitluck S."/>
            <person name="Mavromatis K."/>
            <person name="Pati A."/>
            <person name="Mikhailova N."/>
            <person name="Chen A."/>
            <person name="Palaniappan K."/>
            <person name="Land M."/>
            <person name="Hauser L."/>
            <person name="Chang Y.J."/>
            <person name="Jeffries C.D."/>
            <person name="Detter J.C."/>
            <person name="Brettin T."/>
            <person name="Rohde M."/>
            <person name="Goker M."/>
            <person name="Bristow J."/>
            <person name="Markowitz V."/>
            <person name="Eisen J.A."/>
            <person name="Hugenholtz P."/>
            <person name="Kyrpides N.C."/>
            <person name="Klenk H.P."/>
        </authorList>
    </citation>
    <scope>NUCLEOTIDE SEQUENCE [LARGE SCALE GENOMIC DNA]</scope>
    <source>
        <strain evidence="4">DSM 14365 / CIP 107738 / JCM 11303 / AJ 13395 / SMP-2</strain>
    </source>
</reference>
<dbReference type="AlphaFoldDB" id="D0LJ57"/>
<protein>
    <recommendedName>
        <fullName evidence="5">Tetratricopeptide TPR_2 repeat protein</fullName>
    </recommendedName>
</protein>
<proteinExistence type="predicted"/>
<sequence>MRFNRVAAALLGALAVSLATAPAFAQSPAERADKLNTEGKQLWEKKGDVAGAAEKFRQATVLSPEGRFYFNLCYALHTLQQYREARTACLAVEPNGAEAKVVEKTQIILADIDKIVPPEPVDEPVDPVDPNTDPDYDPNADPDYDPNADPNYDPNADPNYDPNTDPNAYPPDGQGPGYDSGTGAPRPLPELEEAADPLGTYSWSVGVDLGPSAFSIGAEDFYVSTGGSFKAHGNLVLMPERQAGVQGYLGITPVTADVAIDDLLIVDLGVAVFKHLNFDRLVFTPLVGLHLAAFQPSDGGDEASGALGLRGELGVSWLLDSRGKHVVSVTPAFNLYSAGSGTSSTSAEFYGLDEPSATFGISLGYTLRFMEPFGDGPIFVLE</sequence>
<evidence type="ECO:0000256" key="1">
    <source>
        <dbReference type="SAM" id="MobiDB-lite"/>
    </source>
</evidence>
<dbReference type="InterPro" id="IPR011990">
    <property type="entry name" value="TPR-like_helical_dom_sf"/>
</dbReference>
<dbReference type="SUPFAM" id="SSF48452">
    <property type="entry name" value="TPR-like"/>
    <property type="match status" value="1"/>
</dbReference>
<dbReference type="EMBL" id="CP001804">
    <property type="protein sequence ID" value="ACY14904.1"/>
    <property type="molecule type" value="Genomic_DNA"/>
</dbReference>
<gene>
    <name evidence="3" type="ordered locus">Hoch_2366</name>
</gene>
<feature type="chain" id="PRO_5003010646" description="Tetratricopeptide TPR_2 repeat protein" evidence="2">
    <location>
        <begin position="26"/>
        <end position="382"/>
    </location>
</feature>
<evidence type="ECO:0008006" key="5">
    <source>
        <dbReference type="Google" id="ProtNLM"/>
    </source>
</evidence>
<evidence type="ECO:0000313" key="4">
    <source>
        <dbReference type="Proteomes" id="UP000001880"/>
    </source>
</evidence>
<feature type="compositionally biased region" description="Acidic residues" evidence="1">
    <location>
        <begin position="120"/>
        <end position="146"/>
    </location>
</feature>
<keyword evidence="2" id="KW-0732">Signal</keyword>
<dbReference type="Proteomes" id="UP000001880">
    <property type="component" value="Chromosome"/>
</dbReference>
<name>D0LJ57_HALO1</name>
<feature type="signal peptide" evidence="2">
    <location>
        <begin position="1"/>
        <end position="25"/>
    </location>
</feature>
<feature type="compositionally biased region" description="Low complexity" evidence="1">
    <location>
        <begin position="147"/>
        <end position="172"/>
    </location>
</feature>
<organism evidence="3 4">
    <name type="scientific">Haliangium ochraceum (strain DSM 14365 / JCM 11303 / SMP-2)</name>
    <dbReference type="NCBI Taxonomy" id="502025"/>
    <lineage>
        <taxon>Bacteria</taxon>
        <taxon>Pseudomonadati</taxon>
        <taxon>Myxococcota</taxon>
        <taxon>Polyangia</taxon>
        <taxon>Haliangiales</taxon>
        <taxon>Kofleriaceae</taxon>
        <taxon>Haliangium</taxon>
    </lineage>
</organism>
<accession>D0LJ57</accession>
<evidence type="ECO:0000313" key="3">
    <source>
        <dbReference type="EMBL" id="ACY14904.1"/>
    </source>
</evidence>
<dbReference type="KEGG" id="hoh:Hoch_2366"/>
<dbReference type="eggNOG" id="COG3468">
    <property type="taxonomic scope" value="Bacteria"/>
</dbReference>
<dbReference type="STRING" id="502025.Hoch_2366"/>
<keyword evidence="4" id="KW-1185">Reference proteome</keyword>